<evidence type="ECO:0000313" key="7">
    <source>
        <dbReference type="Proteomes" id="UP000281171"/>
    </source>
</evidence>
<evidence type="ECO:0000313" key="2">
    <source>
        <dbReference type="EMBL" id="RMW96860.1"/>
    </source>
</evidence>
<sequence>MELIITWLLSAVTLMLVGALLPGVQIRDFKAALWAAVIVGLINTLLRPVLFWLTIPLTLLTLGAFYLALNGLLFWMAGSFSRGFRVSGFWAGLFGAILYGIINWALTGMVHGLLPQPHTLPTPVPAEAPFFSI</sequence>
<evidence type="ECO:0000313" key="5">
    <source>
        <dbReference type="Proteomes" id="UP000267035"/>
    </source>
</evidence>
<dbReference type="AlphaFoldDB" id="A0A3M6QVI2"/>
<feature type="transmembrane region" description="Helical" evidence="1">
    <location>
        <begin position="59"/>
        <end position="77"/>
    </location>
</feature>
<dbReference type="Proteomes" id="UP000267521">
    <property type="component" value="Unassembled WGS sequence"/>
</dbReference>
<dbReference type="Proteomes" id="UP000281171">
    <property type="component" value="Unassembled WGS sequence"/>
</dbReference>
<accession>A0A3M6QEM7</accession>
<organism evidence="4 7">
    <name type="scientific">Allofranklinella schreckenbergeri</name>
    <dbReference type="NCBI Taxonomy" id="1076744"/>
    <lineage>
        <taxon>Bacteria</taxon>
        <taxon>Pseudomonadati</taxon>
        <taxon>Pseudomonadota</taxon>
        <taxon>Betaproteobacteria</taxon>
        <taxon>Burkholderiales</taxon>
        <taxon>Comamonadaceae</taxon>
        <taxon>Allofranklinella</taxon>
    </lineage>
</organism>
<keyword evidence="1" id="KW-1133">Transmembrane helix</keyword>
<evidence type="ECO:0000313" key="6">
    <source>
        <dbReference type="Proteomes" id="UP000267521"/>
    </source>
</evidence>
<dbReference type="Proteomes" id="UP000267035">
    <property type="component" value="Unassembled WGS sequence"/>
</dbReference>
<dbReference type="InterPro" id="IPR007165">
    <property type="entry name" value="Phage_holin_4_2"/>
</dbReference>
<keyword evidence="1" id="KW-0812">Transmembrane</keyword>
<dbReference type="EMBL" id="RDQL01000017">
    <property type="protein sequence ID" value="RMW96860.1"/>
    <property type="molecule type" value="Genomic_DNA"/>
</dbReference>
<keyword evidence="1" id="KW-0472">Membrane</keyword>
<feature type="transmembrane region" description="Helical" evidence="1">
    <location>
        <begin position="6"/>
        <end position="24"/>
    </location>
</feature>
<accession>A0A3M6Q2T3</accession>
<accession>A0A3M6QVI2</accession>
<reference evidence="5 6" key="1">
    <citation type="submission" date="2018-10" db="EMBL/GenBank/DDBJ databases">
        <title>Comamonadaceae CDC group NO-1 genome sequencing and assembly.</title>
        <authorList>
            <person name="Bernier A.-M."/>
            <person name="Bernard K."/>
        </authorList>
    </citation>
    <scope>NUCLEOTIDE SEQUENCE [LARGE SCALE GENOMIC DNA]</scope>
    <source>
        <strain evidence="2 5">NML161473</strain>
        <strain evidence="4 7">NML180581</strain>
        <strain evidence="3 6">NML970147</strain>
    </source>
</reference>
<evidence type="ECO:0000313" key="3">
    <source>
        <dbReference type="EMBL" id="RMX01487.1"/>
    </source>
</evidence>
<dbReference type="Pfam" id="PF04020">
    <property type="entry name" value="Phage_holin_4_2"/>
    <property type="match status" value="1"/>
</dbReference>
<comment type="caution">
    <text evidence="4">The sequence shown here is derived from an EMBL/GenBank/DDBJ whole genome shotgun (WGS) entry which is preliminary data.</text>
</comment>
<feature type="transmembrane region" description="Helical" evidence="1">
    <location>
        <begin position="89"/>
        <end position="114"/>
    </location>
</feature>
<protein>
    <submittedName>
        <fullName evidence="4">Phage holin family protein</fullName>
    </submittedName>
</protein>
<dbReference type="EMBL" id="RDQK01000027">
    <property type="protein sequence ID" value="RMX07027.1"/>
    <property type="molecule type" value="Genomic_DNA"/>
</dbReference>
<proteinExistence type="predicted"/>
<feature type="transmembrane region" description="Helical" evidence="1">
    <location>
        <begin position="31"/>
        <end position="53"/>
    </location>
</feature>
<keyword evidence="5" id="KW-1185">Reference proteome</keyword>
<dbReference type="EMBL" id="RDQM01000001">
    <property type="protein sequence ID" value="RMX01487.1"/>
    <property type="molecule type" value="Genomic_DNA"/>
</dbReference>
<gene>
    <name evidence="4" type="ORF">EBQ24_10520</name>
    <name evidence="2" type="ORF">EBQ25_10540</name>
    <name evidence="3" type="ORF">EBQ26_00070</name>
</gene>
<name>A0A3M6QVI2_9BURK</name>
<dbReference type="PANTHER" id="PTHR37309">
    <property type="entry name" value="SLR0284 PROTEIN"/>
    <property type="match status" value="1"/>
</dbReference>
<evidence type="ECO:0000313" key="4">
    <source>
        <dbReference type="EMBL" id="RMX07027.1"/>
    </source>
</evidence>
<dbReference type="PANTHER" id="PTHR37309:SF1">
    <property type="entry name" value="SLR0284 PROTEIN"/>
    <property type="match status" value="1"/>
</dbReference>
<evidence type="ECO:0000256" key="1">
    <source>
        <dbReference type="SAM" id="Phobius"/>
    </source>
</evidence>